<evidence type="ECO:0000313" key="2">
    <source>
        <dbReference type="Proteomes" id="UP000423396"/>
    </source>
</evidence>
<name>A0A650CNW5_9CREN</name>
<dbReference type="RefSeq" id="WP_156006385.1">
    <property type="nucleotide sequence ID" value="NZ_CP045483.1"/>
</dbReference>
<accession>A0A650CNW5</accession>
<dbReference type="GeneID" id="42798540"/>
<dbReference type="Pfam" id="PF05626">
    <property type="entry name" value="DUF790"/>
    <property type="match status" value="1"/>
</dbReference>
<keyword evidence="2" id="KW-1185">Reference proteome</keyword>
<dbReference type="EMBL" id="CP045483">
    <property type="protein sequence ID" value="QGR19526.1"/>
    <property type="molecule type" value="Genomic_DNA"/>
</dbReference>
<dbReference type="PANTHER" id="PTHR39640">
    <property type="entry name" value="VNG6129C"/>
    <property type="match status" value="1"/>
</dbReference>
<organism evidence="1 2">
    <name type="scientific">Stygiolobus azoricus</name>
    <dbReference type="NCBI Taxonomy" id="41675"/>
    <lineage>
        <taxon>Archaea</taxon>
        <taxon>Thermoproteota</taxon>
        <taxon>Thermoprotei</taxon>
        <taxon>Sulfolobales</taxon>
        <taxon>Sulfolobaceae</taxon>
        <taxon>Stygiolobus</taxon>
    </lineage>
</organism>
<dbReference type="KEGG" id="sazo:D1868_05680"/>
<sequence length="481" mass="56826">MLPWSLARFKLAKNKVVPLFCEEPEIVEEILSKFKVGLTLGEIKEELKYLEKIYNYKLIRGIFKVIVKYTKFEEDSPIDPLIIRRKLYEYGPVIENEEREKVIEKISKELGIDPIKYMFSDLEDEKKIMELPPLTPQDVIKAYNLSLLQTLLFKAYKLSVYVSSNWKEIVRRAKLLGLMYFAYKPLRLEFIGPATLLKMNEKYGRNFAILLPYIVSAGHWRIEADIVLGKKKKRIYKLEIEDYRNILKETVDEKVFDSSVEERFYYEFNSLSSGWKLLREPEPIVVGDKIFIPDFLVEKGNLKVYIEIVGFWTDEYIREKVRKLKEVKEPILILLNEELSLGDYDGDNVIKFKKKVDVMKVYKWLKDLEAKSLENVKIEYSLNKDVVSIKEIAEKLKVPNNLIRKNLRQFPGYVFLKNYYIKEELLEKLRKVDFNGESLSSLRSKYGEYIIEVLEYLGYKIVWKNITDAVVVRQNGGTEKR</sequence>
<gene>
    <name evidence="1" type="ORF">D1868_05680</name>
</gene>
<reference evidence="1 2" key="1">
    <citation type="submission" date="2019-10" db="EMBL/GenBank/DDBJ databases">
        <title>Genome Sequences from Six Type Strain Members of the Archaeal Family Sulfolobaceae: Acidianus ambivalens, Acidianus infernus, Metallosphaera prunae, Stygiolobus azoricus, Sulfolobus metallicus, and Sulfurisphaera ohwakuensis.</title>
        <authorList>
            <person name="Counts J.A."/>
            <person name="Kelly R.M."/>
        </authorList>
    </citation>
    <scope>NUCLEOTIDE SEQUENCE [LARGE SCALE GENOMIC DNA]</scope>
    <source>
        <strain evidence="1 2">FC6</strain>
    </source>
</reference>
<dbReference type="AlphaFoldDB" id="A0A650CNW5"/>
<dbReference type="Proteomes" id="UP000423396">
    <property type="component" value="Chromosome"/>
</dbReference>
<protein>
    <submittedName>
        <fullName evidence="1">DUF790 family protein</fullName>
    </submittedName>
</protein>
<dbReference type="OrthoDB" id="57367at2157"/>
<evidence type="ECO:0000313" key="1">
    <source>
        <dbReference type="EMBL" id="QGR19526.1"/>
    </source>
</evidence>
<dbReference type="PIRSF" id="PIRSF019435">
    <property type="entry name" value="UCP019435"/>
    <property type="match status" value="1"/>
</dbReference>
<proteinExistence type="predicted"/>
<dbReference type="InterPro" id="IPR008508">
    <property type="entry name" value="Bax1"/>
</dbReference>
<dbReference type="PANTHER" id="PTHR39640:SF1">
    <property type="entry name" value="DUF790 FAMILY PROTEIN"/>
    <property type="match status" value="1"/>
</dbReference>